<proteinExistence type="predicted"/>
<feature type="region of interest" description="Disordered" evidence="1">
    <location>
        <begin position="168"/>
        <end position="215"/>
    </location>
</feature>
<accession>A0AAD2GF57</accession>
<protein>
    <submittedName>
        <fullName evidence="2">Uncharacterized protein</fullName>
    </submittedName>
</protein>
<dbReference type="GO" id="GO:0020037">
    <property type="term" value="F:heme binding"/>
    <property type="evidence" value="ECO:0007669"/>
    <property type="project" value="InterPro"/>
</dbReference>
<sequence length="240" mass="26731">MLCNKSQSPLIALIEQIGGESQLYNLIMTFSESALQDLDLEVALKGMDAEELADQITNLIKRVFGYKLKSSLVNSTIRNQILMTNYALFELGLSRFQLRKLQLHFAAALRDSMVEGEVFGMCRDRFAEICKMFDEENKGPAQRSTAMSIDPARIMMVRAASSRSLERAASSRSLNRAESSRSLNRAASSRSLVSQATTVETKDQKGRLQRSSSSRSILDDRAKILMARAASNRRLLPKAA</sequence>
<evidence type="ECO:0000313" key="2">
    <source>
        <dbReference type="EMBL" id="CAJ1970352.1"/>
    </source>
</evidence>
<reference evidence="2" key="1">
    <citation type="submission" date="2023-08" db="EMBL/GenBank/DDBJ databases">
        <authorList>
            <person name="Audoor S."/>
            <person name="Bilcke G."/>
        </authorList>
    </citation>
    <scope>NUCLEOTIDE SEQUENCE</scope>
</reference>
<dbReference type="EMBL" id="CAKOGP040002502">
    <property type="protein sequence ID" value="CAJ1970352.1"/>
    <property type="molecule type" value="Genomic_DNA"/>
</dbReference>
<evidence type="ECO:0000256" key="1">
    <source>
        <dbReference type="SAM" id="MobiDB-lite"/>
    </source>
</evidence>
<name>A0AAD2GF57_9STRA</name>
<dbReference type="AlphaFoldDB" id="A0AAD2GF57"/>
<dbReference type="Gene3D" id="1.10.490.10">
    <property type="entry name" value="Globins"/>
    <property type="match status" value="1"/>
</dbReference>
<organism evidence="2 3">
    <name type="scientific">Cylindrotheca closterium</name>
    <dbReference type="NCBI Taxonomy" id="2856"/>
    <lineage>
        <taxon>Eukaryota</taxon>
        <taxon>Sar</taxon>
        <taxon>Stramenopiles</taxon>
        <taxon>Ochrophyta</taxon>
        <taxon>Bacillariophyta</taxon>
        <taxon>Bacillariophyceae</taxon>
        <taxon>Bacillariophycidae</taxon>
        <taxon>Bacillariales</taxon>
        <taxon>Bacillariaceae</taxon>
        <taxon>Cylindrotheca</taxon>
    </lineage>
</organism>
<feature type="compositionally biased region" description="Low complexity" evidence="1">
    <location>
        <begin position="168"/>
        <end position="192"/>
    </location>
</feature>
<dbReference type="Proteomes" id="UP001295423">
    <property type="component" value="Unassembled WGS sequence"/>
</dbReference>
<comment type="caution">
    <text evidence="2">The sequence shown here is derived from an EMBL/GenBank/DDBJ whole genome shotgun (WGS) entry which is preliminary data.</text>
</comment>
<dbReference type="GO" id="GO:0019825">
    <property type="term" value="F:oxygen binding"/>
    <property type="evidence" value="ECO:0007669"/>
    <property type="project" value="InterPro"/>
</dbReference>
<keyword evidence="3" id="KW-1185">Reference proteome</keyword>
<gene>
    <name evidence="2" type="ORF">CYCCA115_LOCUS24371</name>
</gene>
<dbReference type="InterPro" id="IPR012292">
    <property type="entry name" value="Globin/Proto"/>
</dbReference>
<evidence type="ECO:0000313" key="3">
    <source>
        <dbReference type="Proteomes" id="UP001295423"/>
    </source>
</evidence>